<dbReference type="EMBL" id="JACMSC010000007">
    <property type="protein sequence ID" value="KAG6514651.1"/>
    <property type="molecule type" value="Genomic_DNA"/>
</dbReference>
<evidence type="ECO:0000256" key="4">
    <source>
        <dbReference type="ARBA" id="ARBA00022761"/>
    </source>
</evidence>
<evidence type="ECO:0000259" key="9">
    <source>
        <dbReference type="SMART" id="SM00835"/>
    </source>
</evidence>
<dbReference type="SUPFAM" id="SSF51182">
    <property type="entry name" value="RmlC-like cupins"/>
    <property type="match status" value="1"/>
</dbReference>
<dbReference type="GO" id="GO:0048316">
    <property type="term" value="P:seed development"/>
    <property type="evidence" value="ECO:0007669"/>
    <property type="project" value="UniProtKB-ARBA"/>
</dbReference>
<feature type="domain" description="Cupin type-1" evidence="9">
    <location>
        <begin position="1"/>
        <end position="144"/>
    </location>
</feature>
<dbReference type="InterPro" id="IPR022379">
    <property type="entry name" value="11S_seedstore_CS"/>
</dbReference>
<comment type="function">
    <text evidence="7">Seed storage protein.</text>
</comment>
<dbReference type="PANTHER" id="PTHR31189:SF35">
    <property type="entry name" value="12S SEED STORAGE PROTEIN CRB"/>
    <property type="match status" value="1"/>
</dbReference>
<dbReference type="PRINTS" id="PR00439">
    <property type="entry name" value="11SGLOBULIN"/>
</dbReference>
<feature type="compositionally biased region" description="Basic and acidic residues" evidence="8">
    <location>
        <begin position="182"/>
        <end position="191"/>
    </location>
</feature>
<keyword evidence="3" id="KW-0732">Signal</keyword>
<evidence type="ECO:0000313" key="11">
    <source>
        <dbReference type="Proteomes" id="UP000734854"/>
    </source>
</evidence>
<dbReference type="InterPro" id="IPR050253">
    <property type="entry name" value="Seed_Storage-Functional"/>
</dbReference>
<dbReference type="CDD" id="cd02243">
    <property type="entry name" value="cupin_11S_legumin_C"/>
    <property type="match status" value="1"/>
</dbReference>
<protein>
    <recommendedName>
        <fullName evidence="9">Cupin type-1 domain-containing protein</fullName>
    </recommendedName>
</protein>
<keyword evidence="6 7" id="KW-1015">Disulfide bond</keyword>
<feature type="domain" description="Cupin type-1" evidence="9">
    <location>
        <begin position="207"/>
        <end position="356"/>
    </location>
</feature>
<dbReference type="InterPro" id="IPR014710">
    <property type="entry name" value="RmlC-like_jellyroll"/>
</dbReference>
<dbReference type="PROSITE" id="PS00305">
    <property type="entry name" value="11S_SEED_STORAGE"/>
    <property type="match status" value="1"/>
</dbReference>
<dbReference type="CDD" id="cd02242">
    <property type="entry name" value="cupin_11S_legumin_N"/>
    <property type="match status" value="1"/>
</dbReference>
<comment type="similarity">
    <text evidence="1 7">Belongs to the 11S seed storage protein (globulins) family.</text>
</comment>
<comment type="subunit">
    <text evidence="2 7">Hexamer; each subunit is composed of an acidic and a basic chain derived from a single precursor and linked by a disulfide bond.</text>
</comment>
<evidence type="ECO:0000256" key="8">
    <source>
        <dbReference type="SAM" id="MobiDB-lite"/>
    </source>
</evidence>
<dbReference type="InterPro" id="IPR006045">
    <property type="entry name" value="Cupin_1"/>
</dbReference>
<sequence>MEQYTGKGMMGMVMPGCPETYQSFRQTEQQMGEEASQSQRFRDEHQRIHYFREGDVIAMPAGVAHWCYNYGEVPVVAVTVTDIGSNANQLDRTHRFLLAGKERQAQQPFEPEQREQQRMGKNLLMGFDRELLAQALGVDPEMVKRMQNLDDNRGEIVRVERGLQVLHPSQTREEQTQQQESFEERQESQRCERNGLDETFCTMKARQNMAVTALADYYNPRAGTMTTINSQKLPILRFIQMSAERGVLRRDALTAPYWNINAHSIKYVVRGSCRMQVVGPRGRTVFDGELRQGQLIVIPQHYMAMKKAQSESFEWVAFKTNDNAMVSHVVGKTSALRGMPVEVLMNSYRVSREEAMRLKFNRGNEIGLFAPRFTREAAVASQ</sequence>
<evidence type="ECO:0000256" key="3">
    <source>
        <dbReference type="ARBA" id="ARBA00022729"/>
    </source>
</evidence>
<dbReference type="Pfam" id="PF00190">
    <property type="entry name" value="Cupin_1"/>
    <property type="match status" value="2"/>
</dbReference>
<dbReference type="SMART" id="SM00835">
    <property type="entry name" value="Cupin_1"/>
    <property type="match status" value="2"/>
</dbReference>
<dbReference type="GO" id="GO:0045735">
    <property type="term" value="F:nutrient reservoir activity"/>
    <property type="evidence" value="ECO:0007669"/>
    <property type="project" value="UniProtKB-KW"/>
</dbReference>
<organism evidence="10 11">
    <name type="scientific">Zingiber officinale</name>
    <name type="common">Ginger</name>
    <name type="synonym">Amomum zingiber</name>
    <dbReference type="NCBI Taxonomy" id="94328"/>
    <lineage>
        <taxon>Eukaryota</taxon>
        <taxon>Viridiplantae</taxon>
        <taxon>Streptophyta</taxon>
        <taxon>Embryophyta</taxon>
        <taxon>Tracheophyta</taxon>
        <taxon>Spermatophyta</taxon>
        <taxon>Magnoliopsida</taxon>
        <taxon>Liliopsida</taxon>
        <taxon>Zingiberales</taxon>
        <taxon>Zingiberaceae</taxon>
        <taxon>Zingiber</taxon>
    </lineage>
</organism>
<gene>
    <name evidence="10" type="ORF">ZIOFF_025020</name>
</gene>
<evidence type="ECO:0000256" key="2">
    <source>
        <dbReference type="ARBA" id="ARBA00011818"/>
    </source>
</evidence>
<dbReference type="InterPro" id="IPR011051">
    <property type="entry name" value="RmlC_Cupin_sf"/>
</dbReference>
<keyword evidence="4 7" id="KW-0758">Storage protein</keyword>
<dbReference type="InterPro" id="IPR006044">
    <property type="entry name" value="11S_seedstore_pln"/>
</dbReference>
<evidence type="ECO:0000256" key="5">
    <source>
        <dbReference type="ARBA" id="ARBA00023129"/>
    </source>
</evidence>
<evidence type="ECO:0000313" key="10">
    <source>
        <dbReference type="EMBL" id="KAG6514651.1"/>
    </source>
</evidence>
<evidence type="ECO:0000256" key="1">
    <source>
        <dbReference type="ARBA" id="ARBA00007178"/>
    </source>
</evidence>
<dbReference type="Proteomes" id="UP000734854">
    <property type="component" value="Unassembled WGS sequence"/>
</dbReference>
<reference evidence="10 11" key="1">
    <citation type="submission" date="2020-08" db="EMBL/GenBank/DDBJ databases">
        <title>Plant Genome Project.</title>
        <authorList>
            <person name="Zhang R.-G."/>
        </authorList>
    </citation>
    <scope>NUCLEOTIDE SEQUENCE [LARGE SCALE GENOMIC DNA]</scope>
    <source>
        <tissue evidence="10">Rhizome</tissue>
    </source>
</reference>
<dbReference type="PANTHER" id="PTHR31189">
    <property type="entry name" value="OS03G0336100 PROTEIN-RELATED"/>
    <property type="match status" value="1"/>
</dbReference>
<keyword evidence="5 7" id="KW-0708">Seed storage protein</keyword>
<evidence type="ECO:0000256" key="6">
    <source>
        <dbReference type="ARBA" id="ARBA00023157"/>
    </source>
</evidence>
<dbReference type="FunFam" id="2.60.120.10:FF:000073">
    <property type="entry name" value="Glycinin G1"/>
    <property type="match status" value="1"/>
</dbReference>
<feature type="region of interest" description="Disordered" evidence="8">
    <location>
        <begin position="166"/>
        <end position="191"/>
    </location>
</feature>
<accession>A0A8J5LDY2</accession>
<dbReference type="AlphaFoldDB" id="A0A8J5LDY2"/>
<name>A0A8J5LDY2_ZINOF</name>
<comment type="caution">
    <text evidence="10">The sequence shown here is derived from an EMBL/GenBank/DDBJ whole genome shotgun (WGS) entry which is preliminary data.</text>
</comment>
<dbReference type="Gene3D" id="2.60.120.10">
    <property type="entry name" value="Jelly Rolls"/>
    <property type="match status" value="2"/>
</dbReference>
<proteinExistence type="inferred from homology"/>
<keyword evidence="11" id="KW-1185">Reference proteome</keyword>
<evidence type="ECO:0000256" key="7">
    <source>
        <dbReference type="RuleBase" id="RU003681"/>
    </source>
</evidence>